<dbReference type="Pfam" id="PF00668">
    <property type="entry name" value="Condensation"/>
    <property type="match status" value="1"/>
</dbReference>
<dbReference type="Proteomes" id="UP000019593">
    <property type="component" value="Chromosome"/>
</dbReference>
<dbReference type="Gene3D" id="3.30.300.30">
    <property type="match status" value="1"/>
</dbReference>
<keyword evidence="2" id="KW-0436">Ligase</keyword>
<dbReference type="SUPFAM" id="SSF56801">
    <property type="entry name" value="Acetyl-CoA synthetase-like"/>
    <property type="match status" value="1"/>
</dbReference>
<dbReference type="GO" id="GO:0043041">
    <property type="term" value="P:amino acid activation for nonribosomal peptide biosynthetic process"/>
    <property type="evidence" value="ECO:0007669"/>
    <property type="project" value="TreeGrafter"/>
</dbReference>
<evidence type="ECO:0000259" key="1">
    <source>
        <dbReference type="PROSITE" id="PS50075"/>
    </source>
</evidence>
<dbReference type="InterPro" id="IPR000873">
    <property type="entry name" value="AMP-dep_synth/lig_dom"/>
</dbReference>
<dbReference type="STRING" id="1294273.roselon_02127"/>
<dbReference type="GO" id="GO:0009366">
    <property type="term" value="C:enterobactin synthetase complex"/>
    <property type="evidence" value="ECO:0007669"/>
    <property type="project" value="TreeGrafter"/>
</dbReference>
<dbReference type="GO" id="GO:0009239">
    <property type="term" value="P:enterobactin biosynthetic process"/>
    <property type="evidence" value="ECO:0007669"/>
    <property type="project" value="TreeGrafter"/>
</dbReference>
<keyword evidence="3" id="KW-1185">Reference proteome</keyword>
<dbReference type="GO" id="GO:0031177">
    <property type="term" value="F:phosphopantetheine binding"/>
    <property type="evidence" value="ECO:0007669"/>
    <property type="project" value="TreeGrafter"/>
</dbReference>
<dbReference type="GO" id="GO:0047527">
    <property type="term" value="F:2,3-dihydroxybenzoate-serine ligase activity"/>
    <property type="evidence" value="ECO:0007669"/>
    <property type="project" value="TreeGrafter"/>
</dbReference>
<dbReference type="Gene3D" id="1.10.1200.10">
    <property type="entry name" value="ACP-like"/>
    <property type="match status" value="1"/>
</dbReference>
<name>W8S2R5_9RHOB</name>
<dbReference type="GO" id="GO:0004467">
    <property type="term" value="F:long-chain fatty acid-CoA ligase activity"/>
    <property type="evidence" value="ECO:0007669"/>
    <property type="project" value="UniProtKB-EC"/>
</dbReference>
<protein>
    <submittedName>
        <fullName evidence="2">Long-chain-fatty-acid--CoA ligase</fullName>
        <ecNumber evidence="2">6.2.1.3</ecNumber>
    </submittedName>
</protein>
<dbReference type="eggNOG" id="COG1020">
    <property type="taxonomic scope" value="Bacteria"/>
</dbReference>
<dbReference type="InterPro" id="IPR023213">
    <property type="entry name" value="CAT-like_dom_sf"/>
</dbReference>
<dbReference type="Gene3D" id="3.30.559.30">
    <property type="entry name" value="Nonribosomal peptide synthetase, condensation domain"/>
    <property type="match status" value="1"/>
</dbReference>
<organism evidence="2 3">
    <name type="scientific">Roseicyclus elongatus DSM 19469</name>
    <dbReference type="NCBI Taxonomy" id="1294273"/>
    <lineage>
        <taxon>Bacteria</taxon>
        <taxon>Pseudomonadati</taxon>
        <taxon>Pseudomonadota</taxon>
        <taxon>Alphaproteobacteria</taxon>
        <taxon>Rhodobacterales</taxon>
        <taxon>Roseobacteraceae</taxon>
        <taxon>Roseicyclus</taxon>
    </lineage>
</organism>
<dbReference type="InterPro" id="IPR020845">
    <property type="entry name" value="AMP-binding_CS"/>
</dbReference>
<dbReference type="Pfam" id="PF00550">
    <property type="entry name" value="PP-binding"/>
    <property type="match status" value="1"/>
</dbReference>
<dbReference type="InterPro" id="IPR042099">
    <property type="entry name" value="ANL_N_sf"/>
</dbReference>
<gene>
    <name evidence="2" type="ORF">roselon_02127</name>
</gene>
<dbReference type="HOGENOM" id="CLU_000022_2_4_5"/>
<dbReference type="Pfam" id="PF00501">
    <property type="entry name" value="AMP-binding"/>
    <property type="match status" value="1"/>
</dbReference>
<dbReference type="RefSeq" id="WP_025312261.1">
    <property type="nucleotide sequence ID" value="NZ_CP004372.1"/>
</dbReference>
<dbReference type="Gene3D" id="3.40.50.12780">
    <property type="entry name" value="N-terminal domain of ligase-like"/>
    <property type="match status" value="1"/>
</dbReference>
<dbReference type="Gene3D" id="3.30.559.10">
    <property type="entry name" value="Chloramphenicol acetyltransferase-like domain"/>
    <property type="match status" value="1"/>
</dbReference>
<dbReference type="InterPro" id="IPR036736">
    <property type="entry name" value="ACP-like_sf"/>
</dbReference>
<evidence type="ECO:0000313" key="3">
    <source>
        <dbReference type="Proteomes" id="UP000019593"/>
    </source>
</evidence>
<dbReference type="InterPro" id="IPR045851">
    <property type="entry name" value="AMP-bd_C_sf"/>
</dbReference>
<evidence type="ECO:0000313" key="2">
    <source>
        <dbReference type="EMBL" id="AHM04472.1"/>
    </source>
</evidence>
<dbReference type="GO" id="GO:0005829">
    <property type="term" value="C:cytosol"/>
    <property type="evidence" value="ECO:0007669"/>
    <property type="project" value="TreeGrafter"/>
</dbReference>
<dbReference type="SUPFAM" id="SSF47336">
    <property type="entry name" value="ACP-like"/>
    <property type="match status" value="1"/>
</dbReference>
<dbReference type="AlphaFoldDB" id="W8S2R5"/>
<dbReference type="KEGG" id="red:roselon_02127"/>
<dbReference type="PANTHER" id="PTHR45527:SF1">
    <property type="entry name" value="FATTY ACID SYNTHASE"/>
    <property type="match status" value="1"/>
</dbReference>
<dbReference type="InterPro" id="IPR009081">
    <property type="entry name" value="PP-bd_ACP"/>
</dbReference>
<dbReference type="InterPro" id="IPR001242">
    <property type="entry name" value="Condensation_dom"/>
</dbReference>
<dbReference type="PROSITE" id="PS00455">
    <property type="entry name" value="AMP_BINDING"/>
    <property type="match status" value="1"/>
</dbReference>
<feature type="domain" description="Carrier" evidence="1">
    <location>
        <begin position="981"/>
        <end position="1044"/>
    </location>
</feature>
<dbReference type="PANTHER" id="PTHR45527">
    <property type="entry name" value="NONRIBOSOMAL PEPTIDE SYNTHETASE"/>
    <property type="match status" value="1"/>
</dbReference>
<accession>W8S2R5</accession>
<dbReference type="SUPFAM" id="SSF52777">
    <property type="entry name" value="CoA-dependent acyltransferases"/>
    <property type="match status" value="2"/>
</dbReference>
<dbReference type="NCBIfam" id="TIGR01733">
    <property type="entry name" value="AA-adenyl-dom"/>
    <property type="match status" value="1"/>
</dbReference>
<reference evidence="2 3" key="1">
    <citation type="submission" date="2013-03" db="EMBL/GenBank/DDBJ databases">
        <authorList>
            <person name="Fiebig A."/>
            <person name="Goeker M."/>
            <person name="Klenk H.-P.P."/>
        </authorList>
    </citation>
    <scope>NUCLEOTIDE SEQUENCE [LARGE SCALE GENOMIC DNA]</scope>
    <source>
        <strain evidence="3">DSM 19469</strain>
    </source>
</reference>
<dbReference type="InterPro" id="IPR010071">
    <property type="entry name" value="AA_adenyl_dom"/>
</dbReference>
<sequence>MSDDLLQKATRARARMAADRQAVAPAPEGPVQLTPAQTGMWMAERFGKAGARFTQVRAWRICGALDLDALDRAIGRLLQRHDAFHLRVLSRDGQGMPDFSAPPPWSGVEAELCPRGEPDTEAWVQRRITALSQRRFDIASGPLSGFHLLICGPDAYVLVGLFHHLMSDHRSFTLMAEDLSRLYALEVGASPDPQALPDPGQYRAFLAGRPPREADPSARQPLAEPVWPTQVEGPSEQLDTMAHFVEVLLDPTESDAVGRAARACDATVFGLTAALFQVLVGRLCDQSDVSVSVSRTIRSGAASMDVIGMFVENVALTASLGADRCLADLAGDVGRALAEIPLGAAPILSEGPAGASVIYYGDPTPTLDLPGCRVARIEPEAKPVPVAMQLAIYREAGRLRLRLHGQRRLFSRDALDRALGAYRQMLVHVITAETPATVVPTRLPLVPEGAQRADLARHATAPARYPDAVDLATLFLAQVRHSPDAPALRTPDLCWSYRDLAAQSLAISDWLRQQGLAPGERVGLSAERGADHIRALLGAVLAGLVVVPLDPTHPPARLRDMIDIAGCRRVVGAGGAAAQTDGIGPILRLPPVTATDPGAQLPDHATGDPDGTAVIVFTSGSTGRPKGVATPHRGIARLAAGLTPAPPGPGDRVPQLASPGFDGAFIEIWGALLNGAELVSPEGPLGDARAIGDHLERYEITKAFVTTGLFNLLVDTRPEVFRTLRWLAIGGEAASREHAERFLRDHPGIPLYNVYGPTENSALTTMHRITAGGTGPVPLGRPLPNNLALVLDRAGHVLPAGFVGELWIGGAGLAKEYVAQPDLTAERFRTFPARQVGLPDHGDLRLYQTGDRVSRDSAGCLHFHGRVDGQIKFNGHRIEPAEIEDAIQRCAGIETAALLPLWSEDGGRVTGLAAAVVSGEALDVTSLRLELARSLPRTHLPTEIHAFATLPLTPNGKLDRAALRDTLEARRAAAAATAGAADLSHVDERLVAAWTDTLGTPPSGPDTDFFVAGGNSLSAMQLLLAAEEVFDRRLDINRFSPMRR</sequence>
<dbReference type="OrthoDB" id="9803968at2"/>
<dbReference type="EC" id="6.2.1.3" evidence="2"/>
<dbReference type="EMBL" id="CP004372">
    <property type="protein sequence ID" value="AHM04472.1"/>
    <property type="molecule type" value="Genomic_DNA"/>
</dbReference>
<proteinExistence type="predicted"/>
<dbReference type="PROSITE" id="PS50075">
    <property type="entry name" value="CARRIER"/>
    <property type="match status" value="1"/>
</dbReference>